<dbReference type="SUPFAM" id="SSF103657">
    <property type="entry name" value="BAR/IMD domain-like"/>
    <property type="match status" value="1"/>
</dbReference>
<sequence length="2164" mass="233565">MPASIMESPTVALSFANNFWGKDDAGVGPLLDRMAAAKLTCDELKAFYSARASIEDEYARKLLSLCRKSLGSQEMGSLKNSLDTLRGEVESMGKQHQNIAAQMKTELEEPLAAFAGAMKERRKIVQNGIEKILKTKIQQTQHVNKTRDRFEQECLKIKGYLAQGHMVMGQEERKNKAKLEKTQISVATSNTEYENAVKALEDTTVRWNREWKAAADKFQDLEEERLDFTKSSLWTFANVSSTVCVSDDASCEKIRLSLEKMDVETDVINFIKERGTGQEIPDAPKYINFCRGDINDTQSETSDDDNYSVAQFPRSINPAFRSSSPQPSTYESHHDPNSSLAQDLGHKEPIPAAPKPIAPDTVRKEASPSSVRHMVQGAGRKASPSSRSFASEGGRKDVAPSSRGFLPDLAHQDAASPPQRGFIPDPGYKEASSSQRGFLPEAGHKESGSMSSQRGFLPEVGHKETGSMSSQRGFQPDVGHKESGSLSRGFLPDVGQKETGSSPRGFLPDIGHKETVSSPRGFLPDIGHKEAGSSSRGFLPDVGPKEPSFSPRNYLPDASTREVAPPVAREPQPLTQRMPPPLEKPRQPAPVAHQAPQQSSRMPLDINQHGTFAAVPHDPYPLDGMTMLCRTGPVGPPSERSSQPPSARPSSRDSQSDYSNPTSLSSQEPPSGKVSPVKQDLVNTPATAPAPTPTAVEKQVLKKRSGFFQNHSPFRRKSTKDIQGSPANRNTWHPVSAQGSPSRRPQMQTQDTPNLLADRSTISPEPIDANASLALNVGQNVFSVTTPDLEKRKGANTQSAQPETDPIALALAELKGVGVGKQSSVRVSADRYHGIATPTPGSQSFSRSVPSSASNSTVTAGLRGTPPPSYDQQVVQRLGVPPQAVTAKAMKETSQKFANQTRSMFDPANRPGSGGYAGSSSSRPMTRSSDVPRAASPAPLRAASPRAAPADDARNSYRGSPRSASPRVAPAEDTRSSYRSTSPNPLSSSLGRGSSQMSSAPRRGSEQPYYRQNSPSNMSRTASPAPYRDQMRPNSSHVNNNMAVQLAPASDDNYGSVRGRGGNRPGTSSSTRPGTSSSNRPGTSSSNRGAMGLYEGGGPPGQGESRQRSKSVADPSRQYTSDGRPILHFAKALYMYQAAIPEELGFSKGDYLAVLRHQDDGWWEAEEVLVKAFRAATSNTAQRTLVNLALLVGASLFLLPFATIASILFFRNYLPDQVVSSPIYLQYGSGTDPFGIASIPSSSLRTQQEYDVSITLSMPRSPANTQRGNFMVALYLLDAGSVSTMSSQAQPHLHPEPYAHFDGKSILFSSRRPALMPYQDPVVSLASRIFFMAYHILFSDSQTCVLTVPMAERVELAKGSSLPSSVYIEVQGGQSIETYYASITLTAQLRGLRWLMYHYRLPMFTAAVFLFWGSEILFMAGAWLFWSVVSGSSSSTVGRDAESSKSAMRIKREDGSGVDELSDAPRTFPTYGNQAPLRYEPEIKEEAQPGPRMEDLVPLGGEADDEEEDDGRGSYRGDSGIGTSYSEGGSGSVRLHSFAITHWDSASPPDVTRANPAAVFRRTTHEHSLPELCEPTQHGAPPRSSSLATMPCYKGIAVSIHANGAPLPEHGMQKQSRLSRISTYIPVPQPSINPDSNKPEPAKFAISITLLTPGLPIPYSTPKSTDSNPYPKPQFVGGLPTAAHGPSKFSGVVNPYIPMTNSENETIAAYIYFDGRTKEEVATLLRPGEETWVNSRWVQVPDSEGGGLAEREFLFREVGLERWLNGLDLQGHDAAEKLERRRQKFEKRRRRQKAATQPSGMQVEEGPNGPRDTLRYGADDGSPVEAVFGEDDSDSLSDDDEIPEATGQIKVLMFRVLASGEIKKGEYSPQFDAHDDDDDSGNQGNGKSGVDADVEHTTSFAKPKTLDPKTISTQTVTGIDGPDKPYASFTFFYRGERQLQKIGIIASSKAAQTTPGSAKRRSGQLDFSNLGPLKTSGTVGFSAFRDQDTEAAKRRKARKKSNGNVGGALNDDSDDDDDESELIGKMQDIADKDVDNKLAPEDVQFQGELADGVNRIHLKRAHSAEPPANAAGAASTAGTSGSLAGSSAAATVTSGNGQATTDKDASVESSIGSPLKKHRPSINAGDGQGVLASGSNTGFDDILKRTPALSVPQASTAQTEEEEL</sequence>
<evidence type="ECO:0000256" key="12">
    <source>
        <dbReference type="PROSITE-ProRule" id="PRU01077"/>
    </source>
</evidence>
<evidence type="ECO:0000256" key="5">
    <source>
        <dbReference type="ARBA" id="ARBA00022553"/>
    </source>
</evidence>
<feature type="compositionally biased region" description="Acidic residues" evidence="13">
    <location>
        <begin position="2011"/>
        <end position="2021"/>
    </location>
</feature>
<dbReference type="SUPFAM" id="SSF50044">
    <property type="entry name" value="SH3-domain"/>
    <property type="match status" value="1"/>
</dbReference>
<dbReference type="CDD" id="cd07651">
    <property type="entry name" value="F-BAR_PombeCdc15_like"/>
    <property type="match status" value="1"/>
</dbReference>
<dbReference type="GO" id="GO:0006629">
    <property type="term" value="P:lipid metabolic process"/>
    <property type="evidence" value="ECO:0007669"/>
    <property type="project" value="UniProtKB-KW"/>
</dbReference>
<feature type="compositionally biased region" description="Polar residues" evidence="13">
    <location>
        <begin position="839"/>
        <end position="859"/>
    </location>
</feature>
<feature type="region of interest" description="Disordered" evidence="13">
    <location>
        <begin position="294"/>
        <end position="764"/>
    </location>
</feature>
<evidence type="ECO:0000313" key="16">
    <source>
        <dbReference type="EMBL" id="KAF9875985.1"/>
    </source>
</evidence>
<dbReference type="CDD" id="cd00174">
    <property type="entry name" value="SH3"/>
    <property type="match status" value="1"/>
</dbReference>
<dbReference type="InterPro" id="IPR001452">
    <property type="entry name" value="SH3_domain"/>
</dbReference>
<dbReference type="GO" id="GO:0030036">
    <property type="term" value="P:actin cytoskeleton organization"/>
    <property type="evidence" value="ECO:0007669"/>
    <property type="project" value="UniProtKB-ARBA"/>
</dbReference>
<dbReference type="PANTHER" id="PTHR23065:SF7">
    <property type="entry name" value="NOSTRIN, ISOFORM H"/>
    <property type="match status" value="1"/>
</dbReference>
<keyword evidence="6 14" id="KW-0812">Transmembrane</keyword>
<dbReference type="Pfam" id="PF00018">
    <property type="entry name" value="SH3_1"/>
    <property type="match status" value="1"/>
</dbReference>
<evidence type="ECO:0000259" key="15">
    <source>
        <dbReference type="PROSITE" id="PS51741"/>
    </source>
</evidence>
<dbReference type="GO" id="GO:0120104">
    <property type="term" value="C:mitotic actomyosin contractile ring, proximal layer"/>
    <property type="evidence" value="ECO:0007669"/>
    <property type="project" value="TreeGrafter"/>
</dbReference>
<feature type="region of interest" description="Disordered" evidence="13">
    <location>
        <begin position="833"/>
        <end position="1037"/>
    </location>
</feature>
<feature type="compositionally biased region" description="Low complexity" evidence="13">
    <location>
        <begin position="2068"/>
        <end position="2097"/>
    </location>
</feature>
<keyword evidence="3" id="KW-0728">SH3 domain</keyword>
<name>A0A9P6LKF4_9PEZI</name>
<dbReference type="OrthoDB" id="27823at2759"/>
<gene>
    <name evidence="16" type="ORF">CkaCkLH20_06431</name>
</gene>
<dbReference type="GO" id="GO:0140042">
    <property type="term" value="P:lipid droplet formation"/>
    <property type="evidence" value="ECO:0007669"/>
    <property type="project" value="UniProtKB-ARBA"/>
</dbReference>
<keyword evidence="17" id="KW-1185">Reference proteome</keyword>
<evidence type="ECO:0000256" key="6">
    <source>
        <dbReference type="ARBA" id="ARBA00022692"/>
    </source>
</evidence>
<feature type="compositionally biased region" description="Low complexity" evidence="13">
    <location>
        <begin position="589"/>
        <end position="598"/>
    </location>
</feature>
<dbReference type="PROSITE" id="PS51741">
    <property type="entry name" value="F_BAR"/>
    <property type="match status" value="1"/>
</dbReference>
<feature type="compositionally biased region" description="Basic and acidic residues" evidence="13">
    <location>
        <begin position="1479"/>
        <end position="1495"/>
    </location>
</feature>
<dbReference type="InterPro" id="IPR001060">
    <property type="entry name" value="FCH_dom"/>
</dbReference>
<keyword evidence="8 14" id="KW-1133">Transmembrane helix</keyword>
<feature type="transmembrane region" description="Helical" evidence="14">
    <location>
        <begin position="1188"/>
        <end position="1210"/>
    </location>
</feature>
<dbReference type="PANTHER" id="PTHR23065">
    <property type="entry name" value="PROLINE-SERINE-THREONINE PHOSPHATASE INTERACTING PROTEIN 1"/>
    <property type="match status" value="1"/>
</dbReference>
<proteinExistence type="predicted"/>
<dbReference type="InterPro" id="IPR036028">
    <property type="entry name" value="SH3-like_dom_sf"/>
</dbReference>
<dbReference type="InterPro" id="IPR027267">
    <property type="entry name" value="AH/BAR_dom_sf"/>
</dbReference>
<dbReference type="Pfam" id="PF25534">
    <property type="entry name" value="DUF7918"/>
    <property type="match status" value="1"/>
</dbReference>
<reference evidence="16" key="2">
    <citation type="submission" date="2020-11" db="EMBL/GenBank/DDBJ databases">
        <title>Whole genome sequencing of Colletotrichum sp.</title>
        <authorList>
            <person name="Li H."/>
        </authorList>
    </citation>
    <scope>NUCLEOTIDE SEQUENCE</scope>
    <source>
        <strain evidence="16">CkLH20</strain>
    </source>
</reference>
<dbReference type="GeneID" id="62162222"/>
<dbReference type="Gene3D" id="1.20.1270.60">
    <property type="entry name" value="Arfaptin homology (AH) domain/BAR domain"/>
    <property type="match status" value="1"/>
</dbReference>
<dbReference type="Pfam" id="PF00611">
    <property type="entry name" value="FCH"/>
    <property type="match status" value="1"/>
</dbReference>
<evidence type="ECO:0000256" key="1">
    <source>
        <dbReference type="ARBA" id="ARBA00004245"/>
    </source>
</evidence>
<feature type="compositionally biased region" description="Acidic residues" evidence="13">
    <location>
        <begin position="1828"/>
        <end position="1841"/>
    </location>
</feature>
<evidence type="ECO:0000256" key="9">
    <source>
        <dbReference type="ARBA" id="ARBA00023098"/>
    </source>
</evidence>
<feature type="compositionally biased region" description="Low complexity" evidence="13">
    <location>
        <begin position="637"/>
        <end position="649"/>
    </location>
</feature>
<accession>A0A9P6LKF4</accession>
<dbReference type="Pfam" id="PF06775">
    <property type="entry name" value="Seipin"/>
    <property type="match status" value="1"/>
</dbReference>
<dbReference type="EMBL" id="JAATWM020000019">
    <property type="protein sequence ID" value="KAF9875985.1"/>
    <property type="molecule type" value="Genomic_DNA"/>
</dbReference>
<reference evidence="16" key="1">
    <citation type="submission" date="2020-03" db="EMBL/GenBank/DDBJ databases">
        <authorList>
            <person name="He L."/>
        </authorList>
    </citation>
    <scope>NUCLEOTIDE SEQUENCE</scope>
    <source>
        <strain evidence="16">CkLH20</strain>
    </source>
</reference>
<feature type="compositionally biased region" description="Low complexity" evidence="13">
    <location>
        <begin position="684"/>
        <end position="695"/>
    </location>
</feature>
<feature type="compositionally biased region" description="Polar residues" evidence="13">
    <location>
        <begin position="721"/>
        <end position="753"/>
    </location>
</feature>
<dbReference type="FunFam" id="1.20.1270.60:FF:000045">
    <property type="entry name" value="Cell division control protein"/>
    <property type="match status" value="1"/>
</dbReference>
<keyword evidence="10 14" id="KW-0472">Membrane</keyword>
<organism evidence="16 17">
    <name type="scientific">Colletotrichum karsti</name>
    <dbReference type="NCBI Taxonomy" id="1095194"/>
    <lineage>
        <taxon>Eukaryota</taxon>
        <taxon>Fungi</taxon>
        <taxon>Dikarya</taxon>
        <taxon>Ascomycota</taxon>
        <taxon>Pezizomycotina</taxon>
        <taxon>Sordariomycetes</taxon>
        <taxon>Hypocreomycetidae</taxon>
        <taxon>Glomerellales</taxon>
        <taxon>Glomerellaceae</taxon>
        <taxon>Colletotrichum</taxon>
        <taxon>Colletotrichum boninense species complex</taxon>
    </lineage>
</organism>
<evidence type="ECO:0000256" key="14">
    <source>
        <dbReference type="SAM" id="Phobius"/>
    </source>
</evidence>
<feature type="compositionally biased region" description="Polar residues" evidence="13">
    <location>
        <begin position="658"/>
        <end position="669"/>
    </location>
</feature>
<feature type="region of interest" description="Disordered" evidence="13">
    <location>
        <begin position="1949"/>
        <end position="1972"/>
    </location>
</feature>
<feature type="compositionally biased region" description="Basic and acidic residues" evidence="13">
    <location>
        <begin position="2028"/>
        <end position="2040"/>
    </location>
</feature>
<evidence type="ECO:0000256" key="4">
    <source>
        <dbReference type="ARBA" id="ARBA00022490"/>
    </source>
</evidence>
<keyword evidence="5" id="KW-0597">Phosphoprotein</keyword>
<dbReference type="GO" id="GO:0005789">
    <property type="term" value="C:endoplasmic reticulum membrane"/>
    <property type="evidence" value="ECO:0007669"/>
    <property type="project" value="UniProtKB-SubCell"/>
</dbReference>
<evidence type="ECO:0000256" key="8">
    <source>
        <dbReference type="ARBA" id="ARBA00022989"/>
    </source>
</evidence>
<evidence type="ECO:0000256" key="2">
    <source>
        <dbReference type="ARBA" id="ARBA00004477"/>
    </source>
</evidence>
<keyword evidence="9" id="KW-0443">Lipid metabolism</keyword>
<evidence type="ECO:0000256" key="13">
    <source>
        <dbReference type="SAM" id="MobiDB-lite"/>
    </source>
</evidence>
<keyword evidence="12" id="KW-0175">Coiled coil</keyword>
<dbReference type="Proteomes" id="UP000781932">
    <property type="component" value="Unassembled WGS sequence"/>
</dbReference>
<dbReference type="GO" id="GO:0009898">
    <property type="term" value="C:cytoplasmic side of plasma membrane"/>
    <property type="evidence" value="ECO:0007669"/>
    <property type="project" value="TreeGrafter"/>
</dbReference>
<feature type="region of interest" description="Disordered" evidence="13">
    <location>
        <begin position="1990"/>
        <end position="2164"/>
    </location>
</feature>
<feature type="domain" description="F-BAR" evidence="15">
    <location>
        <begin position="13"/>
        <end position="266"/>
    </location>
</feature>
<feature type="compositionally biased region" description="Polar residues" evidence="13">
    <location>
        <begin position="1010"/>
        <end position="1022"/>
    </location>
</feature>
<evidence type="ECO:0000313" key="17">
    <source>
        <dbReference type="Proteomes" id="UP000781932"/>
    </source>
</evidence>
<feature type="compositionally biased region" description="Low complexity" evidence="13">
    <location>
        <begin position="918"/>
        <end position="948"/>
    </location>
</feature>
<feature type="region of interest" description="Disordered" evidence="13">
    <location>
        <begin position="1433"/>
        <end position="1529"/>
    </location>
</feature>
<evidence type="ECO:0000256" key="3">
    <source>
        <dbReference type="ARBA" id="ARBA00022443"/>
    </source>
</evidence>
<evidence type="ECO:0000256" key="11">
    <source>
        <dbReference type="ARBA" id="ARBA00023212"/>
    </source>
</evidence>
<feature type="compositionally biased region" description="Basic residues" evidence="13">
    <location>
        <begin position="1781"/>
        <end position="1793"/>
    </location>
</feature>
<protein>
    <recommendedName>
        <fullName evidence="15">F-BAR domain-containing protein</fullName>
    </recommendedName>
</protein>
<feature type="region of interest" description="Disordered" evidence="13">
    <location>
        <begin position="1867"/>
        <end position="1893"/>
    </location>
</feature>
<keyword evidence="7" id="KW-0256">Endoplasmic reticulum</keyword>
<feature type="region of interest" description="Disordered" evidence="13">
    <location>
        <begin position="1781"/>
        <end position="1841"/>
    </location>
</feature>
<dbReference type="Gene3D" id="2.30.30.40">
    <property type="entry name" value="SH3 Domains"/>
    <property type="match status" value="1"/>
</dbReference>
<evidence type="ECO:0000256" key="7">
    <source>
        <dbReference type="ARBA" id="ARBA00022824"/>
    </source>
</evidence>
<feature type="transmembrane region" description="Helical" evidence="14">
    <location>
        <begin position="1403"/>
        <end position="1426"/>
    </location>
</feature>
<comment type="subcellular location">
    <subcellularLocation>
        <location evidence="1">Cytoplasm</location>
        <location evidence="1">Cytoskeleton</location>
    </subcellularLocation>
    <subcellularLocation>
        <location evidence="2">Endoplasmic reticulum membrane</location>
        <topology evidence="2">Multi-pass membrane protein</topology>
    </subcellularLocation>
</comment>
<feature type="region of interest" description="Disordered" evidence="13">
    <location>
        <begin position="1049"/>
        <end position="1120"/>
    </location>
</feature>
<dbReference type="RefSeq" id="XP_038745446.1">
    <property type="nucleotide sequence ID" value="XM_038889148.1"/>
</dbReference>
<dbReference type="SMART" id="SM00055">
    <property type="entry name" value="FCH"/>
    <property type="match status" value="1"/>
</dbReference>
<evidence type="ECO:0000256" key="10">
    <source>
        <dbReference type="ARBA" id="ARBA00023136"/>
    </source>
</evidence>
<dbReference type="GO" id="GO:0005543">
    <property type="term" value="F:phospholipid binding"/>
    <property type="evidence" value="ECO:0007669"/>
    <property type="project" value="TreeGrafter"/>
</dbReference>
<feature type="compositionally biased region" description="Low complexity" evidence="13">
    <location>
        <begin position="982"/>
        <end position="999"/>
    </location>
</feature>
<dbReference type="InterPro" id="IPR009617">
    <property type="entry name" value="Seipin"/>
</dbReference>
<dbReference type="CDD" id="cd23995">
    <property type="entry name" value="Seipin_BSCL2_like"/>
    <property type="match status" value="1"/>
</dbReference>
<comment type="caution">
    <text evidence="16">The sequence shown here is derived from an EMBL/GenBank/DDBJ whole genome shotgun (WGS) entry which is preliminary data.</text>
</comment>
<feature type="compositionally biased region" description="Low complexity" evidence="13">
    <location>
        <begin position="1065"/>
        <end position="1093"/>
    </location>
</feature>
<keyword evidence="4" id="KW-0963">Cytoplasm</keyword>
<dbReference type="InterPro" id="IPR031160">
    <property type="entry name" value="F_BAR_dom"/>
</dbReference>
<feature type="compositionally biased region" description="Polar residues" evidence="13">
    <location>
        <begin position="320"/>
        <end position="330"/>
    </location>
</feature>
<dbReference type="InterPro" id="IPR057678">
    <property type="entry name" value="DUF7918"/>
</dbReference>
<keyword evidence="11" id="KW-0206">Cytoskeleton</keyword>